<evidence type="ECO:0000256" key="4">
    <source>
        <dbReference type="ARBA" id="ARBA00023163"/>
    </source>
</evidence>
<dbReference type="Gene3D" id="1.10.10.10">
    <property type="entry name" value="Winged helix-like DNA-binding domain superfamily/Winged helix DNA-binding domain"/>
    <property type="match status" value="1"/>
</dbReference>
<dbReference type="Pfam" id="PF09339">
    <property type="entry name" value="HTH_IclR"/>
    <property type="match status" value="1"/>
</dbReference>
<sequence length="290" mass="31008">MARETGPDFIEALARGLDVLRCFRPGQPTMTLSEIAAETGLARPTVRRILLTLEELGYVRGADRGFALTPRVLELGMTYVNSLSMWDVARPHMQRLVAQTNESTSVAQLDGSDIVYVARVAVPKIVTLAVTIGTRFPAPATSMGKVLLAALEPDELTGVLAQPTRSGITARWCPDRDELDRALREVRARGWALADQDLAAGIRSVATGVRDGDGRVVAAINVTVHAAETSVERLTEEYLPLLLRTAADISRDWALRDSVPIAMLDPARVAAPARGVPAARGASAAGLPAT</sequence>
<dbReference type="PROSITE" id="PS51077">
    <property type="entry name" value="HTH_ICLR"/>
    <property type="match status" value="1"/>
</dbReference>
<name>A0A8J3R663_9ACTN</name>
<accession>A0A8J3R663</accession>
<evidence type="ECO:0000256" key="5">
    <source>
        <dbReference type="ARBA" id="ARBA00058938"/>
    </source>
</evidence>
<comment type="caution">
    <text evidence="9">The sequence shown here is derived from an EMBL/GenBank/DDBJ whole genome shotgun (WGS) entry which is preliminary data.</text>
</comment>
<dbReference type="PANTHER" id="PTHR30136">
    <property type="entry name" value="HELIX-TURN-HELIX TRANSCRIPTIONAL REGULATOR, ICLR FAMILY"/>
    <property type="match status" value="1"/>
</dbReference>
<dbReference type="InterPro" id="IPR014757">
    <property type="entry name" value="Tscrpt_reg_IclR_C"/>
</dbReference>
<feature type="domain" description="IclR-ED" evidence="8">
    <location>
        <begin position="71"/>
        <end position="255"/>
    </location>
</feature>
<dbReference type="RefSeq" id="WP_203924171.1">
    <property type="nucleotide sequence ID" value="NZ_BONZ01000104.1"/>
</dbReference>
<dbReference type="SMART" id="SM00346">
    <property type="entry name" value="HTH_ICLR"/>
    <property type="match status" value="1"/>
</dbReference>
<dbReference type="InterPro" id="IPR029016">
    <property type="entry name" value="GAF-like_dom_sf"/>
</dbReference>
<evidence type="ECO:0000259" key="8">
    <source>
        <dbReference type="PROSITE" id="PS51078"/>
    </source>
</evidence>
<evidence type="ECO:0000256" key="1">
    <source>
        <dbReference type="ARBA" id="ARBA00022798"/>
    </source>
</evidence>
<dbReference type="InterPro" id="IPR005471">
    <property type="entry name" value="Tscrpt_reg_IclR_N"/>
</dbReference>
<dbReference type="InterPro" id="IPR036390">
    <property type="entry name" value="WH_DNA-bd_sf"/>
</dbReference>
<evidence type="ECO:0000259" key="7">
    <source>
        <dbReference type="PROSITE" id="PS51077"/>
    </source>
</evidence>
<dbReference type="GO" id="GO:0045892">
    <property type="term" value="P:negative regulation of DNA-templated transcription"/>
    <property type="evidence" value="ECO:0007669"/>
    <property type="project" value="TreeGrafter"/>
</dbReference>
<dbReference type="FunFam" id="1.10.10.10:FF:000056">
    <property type="entry name" value="IclR family transcriptional regulator"/>
    <property type="match status" value="1"/>
</dbReference>
<dbReference type="EMBL" id="BONZ01000104">
    <property type="protein sequence ID" value="GIH20751.1"/>
    <property type="molecule type" value="Genomic_DNA"/>
</dbReference>
<keyword evidence="3" id="KW-0238">DNA-binding</keyword>
<dbReference type="GO" id="GO:0003677">
    <property type="term" value="F:DNA binding"/>
    <property type="evidence" value="ECO:0007669"/>
    <property type="project" value="UniProtKB-KW"/>
</dbReference>
<dbReference type="PROSITE" id="PS51078">
    <property type="entry name" value="ICLR_ED"/>
    <property type="match status" value="1"/>
</dbReference>
<feature type="domain" description="HTH iclR-type" evidence="7">
    <location>
        <begin position="10"/>
        <end position="70"/>
    </location>
</feature>
<dbReference type="Proteomes" id="UP000642748">
    <property type="component" value="Unassembled WGS sequence"/>
</dbReference>
<evidence type="ECO:0000313" key="10">
    <source>
        <dbReference type="Proteomes" id="UP000642748"/>
    </source>
</evidence>
<reference evidence="9" key="1">
    <citation type="submission" date="2021-01" db="EMBL/GenBank/DDBJ databases">
        <title>Whole genome shotgun sequence of Rugosimonospora africana NBRC 104875.</title>
        <authorList>
            <person name="Komaki H."/>
            <person name="Tamura T."/>
        </authorList>
    </citation>
    <scope>NUCLEOTIDE SEQUENCE</scope>
    <source>
        <strain evidence="9">NBRC 104875</strain>
    </source>
</reference>
<keyword evidence="2" id="KW-0805">Transcription regulation</keyword>
<dbReference type="GO" id="GO:0006071">
    <property type="term" value="P:glycerol metabolic process"/>
    <property type="evidence" value="ECO:0007669"/>
    <property type="project" value="UniProtKB-KW"/>
</dbReference>
<evidence type="ECO:0000256" key="6">
    <source>
        <dbReference type="ARBA" id="ARBA00070406"/>
    </source>
</evidence>
<evidence type="ECO:0000256" key="2">
    <source>
        <dbReference type="ARBA" id="ARBA00023015"/>
    </source>
</evidence>
<organism evidence="9 10">
    <name type="scientific">Rugosimonospora africana</name>
    <dbReference type="NCBI Taxonomy" id="556532"/>
    <lineage>
        <taxon>Bacteria</taxon>
        <taxon>Bacillati</taxon>
        <taxon>Actinomycetota</taxon>
        <taxon>Actinomycetes</taxon>
        <taxon>Micromonosporales</taxon>
        <taxon>Micromonosporaceae</taxon>
        <taxon>Rugosimonospora</taxon>
    </lineage>
</organism>
<proteinExistence type="predicted"/>
<gene>
    <name evidence="9" type="primary">pcaR_2</name>
    <name evidence="9" type="ORF">Raf01_89230</name>
</gene>
<keyword evidence="1" id="KW-0319">Glycerol metabolism</keyword>
<dbReference type="PANTHER" id="PTHR30136:SF34">
    <property type="entry name" value="TRANSCRIPTIONAL REGULATOR"/>
    <property type="match status" value="1"/>
</dbReference>
<dbReference type="InterPro" id="IPR050707">
    <property type="entry name" value="HTH_MetabolicPath_Reg"/>
</dbReference>
<evidence type="ECO:0000313" key="9">
    <source>
        <dbReference type="EMBL" id="GIH20751.1"/>
    </source>
</evidence>
<keyword evidence="4" id="KW-0804">Transcription</keyword>
<comment type="function">
    <text evidence="5">May be an activator protein for the gylABX operon.</text>
</comment>
<keyword evidence="10" id="KW-1185">Reference proteome</keyword>
<dbReference type="GO" id="GO:0003700">
    <property type="term" value="F:DNA-binding transcription factor activity"/>
    <property type="evidence" value="ECO:0007669"/>
    <property type="project" value="TreeGrafter"/>
</dbReference>
<protein>
    <recommendedName>
        <fullName evidence="6">Glycerol operon regulatory protein</fullName>
    </recommendedName>
</protein>
<evidence type="ECO:0000256" key="3">
    <source>
        <dbReference type="ARBA" id="ARBA00023125"/>
    </source>
</evidence>
<dbReference type="SUPFAM" id="SSF46785">
    <property type="entry name" value="Winged helix' DNA-binding domain"/>
    <property type="match status" value="1"/>
</dbReference>
<dbReference type="InterPro" id="IPR036388">
    <property type="entry name" value="WH-like_DNA-bd_sf"/>
</dbReference>
<dbReference type="AlphaFoldDB" id="A0A8J3R663"/>
<dbReference type="SUPFAM" id="SSF55781">
    <property type="entry name" value="GAF domain-like"/>
    <property type="match status" value="1"/>
</dbReference>
<dbReference type="Gene3D" id="3.30.450.40">
    <property type="match status" value="1"/>
</dbReference>
<dbReference type="Pfam" id="PF01614">
    <property type="entry name" value="IclR_C"/>
    <property type="match status" value="1"/>
</dbReference>